<reference evidence="22 23" key="1">
    <citation type="submission" date="2016-05" db="EMBL/GenBank/DDBJ databases">
        <title>Draft genome sequence of Pediococcus parvulus 2.6, a probiotic beta-glucan producer strain.</title>
        <authorList>
            <person name="Mohedano M.L."/>
            <person name="Perez-Ramos A."/>
            <person name="Duenas M.T."/>
            <person name="Lamontanara A."/>
            <person name="Orru L."/>
            <person name="Spano G."/>
            <person name="Capozzi V."/>
            <person name="Lopez P."/>
        </authorList>
    </citation>
    <scope>NUCLEOTIDE SEQUENCE [LARGE SCALE GENOMIC DNA]</scope>
    <source>
        <strain evidence="22 23">2.6</strain>
    </source>
</reference>
<dbReference type="SUPFAM" id="SSF52794">
    <property type="entry name" value="PTS system IIB component-like"/>
    <property type="match status" value="1"/>
</dbReference>
<evidence type="ECO:0000256" key="1">
    <source>
        <dbReference type="ARBA" id="ARBA00004651"/>
    </source>
</evidence>
<dbReference type="GO" id="GO:0008982">
    <property type="term" value="F:protein-N(PI)-phosphohistidine-sugar phosphotransferase activity"/>
    <property type="evidence" value="ECO:0007669"/>
    <property type="project" value="InterPro"/>
</dbReference>
<dbReference type="InterPro" id="IPR004501">
    <property type="entry name" value="PTS_EIIC_3"/>
</dbReference>
<evidence type="ECO:0000313" key="22">
    <source>
        <dbReference type="EMBL" id="OAD64068.1"/>
    </source>
</evidence>
<dbReference type="AlphaFoldDB" id="A0AAP5TAZ0"/>
<feature type="domain" description="PTS EIIC type-3" evidence="20">
    <location>
        <begin position="8"/>
        <end position="409"/>
    </location>
</feature>
<dbReference type="InterPro" id="IPR036095">
    <property type="entry name" value="PTS_EIIB-like_sf"/>
</dbReference>
<dbReference type="InterPro" id="IPR003501">
    <property type="entry name" value="PTS_EIIB_2/3"/>
</dbReference>
<keyword evidence="5" id="KW-1003">Cell membrane</keyword>
<dbReference type="Proteomes" id="UP001275867">
    <property type="component" value="Unassembled WGS sequence"/>
</dbReference>
<feature type="transmembrane region" description="Helical" evidence="18">
    <location>
        <begin position="389"/>
        <end position="407"/>
    </location>
</feature>
<keyword evidence="10 18" id="KW-0812">Transmembrane</keyword>
<dbReference type="InterPro" id="IPR041713">
    <property type="entry name" value="PTS_IIB"/>
</dbReference>
<dbReference type="EMBL" id="LXND01000047">
    <property type="protein sequence ID" value="OAD64068.1"/>
    <property type="molecule type" value="Genomic_DNA"/>
</dbReference>
<evidence type="ECO:0000256" key="16">
    <source>
        <dbReference type="PROSITE-ProRule" id="PRU00423"/>
    </source>
</evidence>
<evidence type="ECO:0000256" key="18">
    <source>
        <dbReference type="SAM" id="Phobius"/>
    </source>
</evidence>
<evidence type="ECO:0000256" key="6">
    <source>
        <dbReference type="ARBA" id="ARBA00022553"/>
    </source>
</evidence>
<feature type="domain" description="PTS EIIB type-3" evidence="19">
    <location>
        <begin position="476"/>
        <end position="579"/>
    </location>
</feature>
<evidence type="ECO:0000256" key="5">
    <source>
        <dbReference type="ARBA" id="ARBA00022475"/>
    </source>
</evidence>
<dbReference type="InterPro" id="IPR051088">
    <property type="entry name" value="PTS_Sugar-EIIC/EIIB"/>
</dbReference>
<comment type="catalytic activity">
    <reaction evidence="15">
        <text>lactose(out) + N(pros)-phospho-L-histidyl-[protein] = lactose 6-phosphate(in) + L-histidyl-[protein]</text>
        <dbReference type="Rhea" id="RHEA:42400"/>
        <dbReference type="Rhea" id="RHEA-COMP:9745"/>
        <dbReference type="Rhea" id="RHEA-COMP:9746"/>
        <dbReference type="ChEBI" id="CHEBI:17716"/>
        <dbReference type="ChEBI" id="CHEBI:29979"/>
        <dbReference type="ChEBI" id="CHEBI:64837"/>
        <dbReference type="ChEBI" id="CHEBI:79080"/>
        <dbReference type="EC" id="2.7.1.207"/>
    </reaction>
</comment>
<dbReference type="PANTHER" id="PTHR33989:SF8">
    <property type="entry name" value="PERMEASE IIC COMPONENT"/>
    <property type="match status" value="1"/>
</dbReference>
<keyword evidence="12 18" id="KW-1133">Transmembrane helix</keyword>
<accession>A0AAP5TAZ0</accession>
<comment type="subcellular location">
    <subcellularLocation>
        <location evidence="1">Cell membrane</location>
        <topology evidence="1">Multi-pass membrane protein</topology>
    </subcellularLocation>
</comment>
<gene>
    <name evidence="22" type="ORF">A7K95_06855</name>
    <name evidence="21" type="ORF">GA842_04995</name>
</gene>
<dbReference type="Gene3D" id="3.40.50.2300">
    <property type="match status" value="1"/>
</dbReference>
<keyword evidence="13 18" id="KW-0472">Membrane</keyword>
<keyword evidence="4" id="KW-0813">Transport</keyword>
<feature type="transmembrane region" description="Helical" evidence="18">
    <location>
        <begin position="180"/>
        <end position="201"/>
    </location>
</feature>
<keyword evidence="7" id="KW-0762">Sugar transport</keyword>
<feature type="transmembrane region" description="Helical" evidence="18">
    <location>
        <begin position="222"/>
        <end position="241"/>
    </location>
</feature>
<dbReference type="Proteomes" id="UP000077280">
    <property type="component" value="Unassembled WGS sequence"/>
</dbReference>
<dbReference type="InterPro" id="IPR003352">
    <property type="entry name" value="PTS_EIIC"/>
</dbReference>
<dbReference type="EC" id="2.7.1.207" evidence="2"/>
<evidence type="ECO:0000256" key="8">
    <source>
        <dbReference type="ARBA" id="ARBA00022679"/>
    </source>
</evidence>
<dbReference type="GO" id="GO:1901264">
    <property type="term" value="P:carbohydrate derivative transport"/>
    <property type="evidence" value="ECO:0007669"/>
    <property type="project" value="TreeGrafter"/>
</dbReference>
<reference evidence="21" key="2">
    <citation type="submission" date="2019-10" db="EMBL/GenBank/DDBJ databases">
        <title>Malate fermentation in French cider.</title>
        <authorList>
            <person name="Cousin F.J."/>
            <person name="Medina Fernandez S."/>
            <person name="Misery B."/>
            <person name="Laplace J.-M."/>
            <person name="Cretenet M."/>
        </authorList>
    </citation>
    <scope>NUCLEOTIDE SEQUENCE</scope>
    <source>
        <strain evidence="21">UCMA15901</strain>
    </source>
</reference>
<evidence type="ECO:0000256" key="12">
    <source>
        <dbReference type="ARBA" id="ARBA00022989"/>
    </source>
</evidence>
<dbReference type="GO" id="GO:0005886">
    <property type="term" value="C:plasma membrane"/>
    <property type="evidence" value="ECO:0007669"/>
    <property type="project" value="UniProtKB-SubCell"/>
</dbReference>
<feature type="transmembrane region" description="Helical" evidence="18">
    <location>
        <begin position="102"/>
        <end position="121"/>
    </location>
</feature>
<evidence type="ECO:0000256" key="4">
    <source>
        <dbReference type="ARBA" id="ARBA00022448"/>
    </source>
</evidence>
<dbReference type="Pfam" id="PF02378">
    <property type="entry name" value="PTS_EIIC"/>
    <property type="match status" value="1"/>
</dbReference>
<keyword evidence="11" id="KW-0418">Kinase</keyword>
<evidence type="ECO:0000256" key="11">
    <source>
        <dbReference type="ARBA" id="ARBA00022777"/>
    </source>
</evidence>
<feature type="transmembrane region" description="Helical" evidence="18">
    <location>
        <begin position="280"/>
        <end position="303"/>
    </location>
</feature>
<sequence length="584" mass="63691">MNFIISRLEKHQAFFEKISKNIYLMAIKDGFLAAMPIILFSSVFILLANIPTLIGLNVPTDLINWFNKIYNYTMGFVGFYVAGTTAKALTGSMNHKIKGGKFINSTSTMMAAMCGFMLLAIGTTKSGAYLGTYFGTEGILSAFVSAFATVNIYKFCVERDITIKMPKEVPGTISQNFRDIFPFAFSVLACGIVDVIVRATLHVPFSALIATLIQPLFKGADSYAGLALIEFLIPMFWFLGIHGPSVVKPAFEAALYGNTTANLTLFKAGHFPIHALTENFLNFVGELGGTGATFVVPFIFIFLMRSKQMKAIGKASVIPVMFAVNEPLLFGAPIILTPYFFIPFVITPMINVLIGKLFIDLLHMNGFMYILSWALPGPIGAFMDTNFQPISLLLMVILLVLDTLIYLPFCRAFDATLVAKEAQVDAQEAVSVNGTQVVDNNAEAAVVEESSSDTATVSKTEQTNSSSNLSQRLAREVKVLVLCAGGGTSEQLANALTSAAKQYKEPIVASAGAYGSHHDILPNYDMVVLAPQVRTYYDDLKSDTDRLGIKLVATKGQQYIALTRDPEKALNFVLDNLKGTDFTK</sequence>
<protein>
    <recommendedName>
        <fullName evidence="3">PTS system lactose-specific EIICB component</fullName>
        <ecNumber evidence="2">2.7.1.207</ecNumber>
    </recommendedName>
    <alternativeName>
        <fullName evidence="14">EIICB-Lac</fullName>
    </alternativeName>
</protein>
<feature type="transmembrane region" description="Helical" evidence="18">
    <location>
        <begin position="366"/>
        <end position="383"/>
    </location>
</feature>
<dbReference type="EMBL" id="WERX01000013">
    <property type="protein sequence ID" value="MDV7694255.1"/>
    <property type="molecule type" value="Genomic_DNA"/>
</dbReference>
<feature type="modified residue" description="Phosphocysteine; by EIIA" evidence="16">
    <location>
        <position position="483"/>
    </location>
</feature>
<evidence type="ECO:0000313" key="23">
    <source>
        <dbReference type="Proteomes" id="UP000077280"/>
    </source>
</evidence>
<feature type="transmembrane region" description="Helical" evidence="18">
    <location>
        <begin position="30"/>
        <end position="50"/>
    </location>
</feature>
<name>A0AAP5TAZ0_9LACO</name>
<evidence type="ECO:0000259" key="19">
    <source>
        <dbReference type="PROSITE" id="PS51100"/>
    </source>
</evidence>
<dbReference type="PANTHER" id="PTHR33989">
    <property type="match status" value="1"/>
</dbReference>
<keyword evidence="23" id="KW-1185">Reference proteome</keyword>
<comment type="caution">
    <text evidence="21">The sequence shown here is derived from an EMBL/GenBank/DDBJ whole genome shotgun (WGS) entry which is preliminary data.</text>
</comment>
<dbReference type="GO" id="GO:0016301">
    <property type="term" value="F:kinase activity"/>
    <property type="evidence" value="ECO:0007669"/>
    <property type="project" value="UniProtKB-KW"/>
</dbReference>
<evidence type="ECO:0000256" key="10">
    <source>
        <dbReference type="ARBA" id="ARBA00022692"/>
    </source>
</evidence>
<evidence type="ECO:0000259" key="20">
    <source>
        <dbReference type="PROSITE" id="PS51105"/>
    </source>
</evidence>
<keyword evidence="6" id="KW-0597">Phosphoprotein</keyword>
<dbReference type="PROSITE" id="PS51100">
    <property type="entry name" value="PTS_EIIB_TYPE_3"/>
    <property type="match status" value="1"/>
</dbReference>
<evidence type="ECO:0000313" key="24">
    <source>
        <dbReference type="Proteomes" id="UP001275867"/>
    </source>
</evidence>
<keyword evidence="9" id="KW-0598">Phosphotransferase system</keyword>
<evidence type="ECO:0000256" key="2">
    <source>
        <dbReference type="ARBA" id="ARBA00012802"/>
    </source>
</evidence>
<evidence type="ECO:0000256" key="3">
    <source>
        <dbReference type="ARBA" id="ARBA00020834"/>
    </source>
</evidence>
<feature type="transmembrane region" description="Helical" evidence="18">
    <location>
        <begin position="341"/>
        <end position="359"/>
    </location>
</feature>
<dbReference type="CDD" id="cd05565">
    <property type="entry name" value="PTS_IIB_lactose"/>
    <property type="match status" value="1"/>
</dbReference>
<evidence type="ECO:0000256" key="9">
    <source>
        <dbReference type="ARBA" id="ARBA00022683"/>
    </source>
</evidence>
<keyword evidence="8" id="KW-0808">Transferase</keyword>
<feature type="transmembrane region" description="Helical" evidence="18">
    <location>
        <begin position="70"/>
        <end position="90"/>
    </location>
</feature>
<proteinExistence type="predicted"/>
<dbReference type="PROSITE" id="PS51105">
    <property type="entry name" value="PTS_EIIC_TYPE_3"/>
    <property type="match status" value="1"/>
</dbReference>
<dbReference type="NCBIfam" id="TIGR00853">
    <property type="entry name" value="pts-lac"/>
    <property type="match status" value="1"/>
</dbReference>
<evidence type="ECO:0000256" key="7">
    <source>
        <dbReference type="ARBA" id="ARBA00022597"/>
    </source>
</evidence>
<dbReference type="GO" id="GO:0009401">
    <property type="term" value="P:phosphoenolpyruvate-dependent sugar phosphotransferase system"/>
    <property type="evidence" value="ECO:0007669"/>
    <property type="project" value="UniProtKB-KW"/>
</dbReference>
<evidence type="ECO:0000256" key="15">
    <source>
        <dbReference type="ARBA" id="ARBA00048444"/>
    </source>
</evidence>
<organism evidence="21 24">
    <name type="scientific">Pediococcus parvulus</name>
    <dbReference type="NCBI Taxonomy" id="54062"/>
    <lineage>
        <taxon>Bacteria</taxon>
        <taxon>Bacillati</taxon>
        <taxon>Bacillota</taxon>
        <taxon>Bacilli</taxon>
        <taxon>Lactobacillales</taxon>
        <taxon>Lactobacillaceae</taxon>
        <taxon>Pediococcus</taxon>
    </lineage>
</organism>
<evidence type="ECO:0000256" key="17">
    <source>
        <dbReference type="SAM" id="MobiDB-lite"/>
    </source>
</evidence>
<evidence type="ECO:0000313" key="21">
    <source>
        <dbReference type="EMBL" id="MDV7694255.1"/>
    </source>
</evidence>
<evidence type="ECO:0000256" key="13">
    <source>
        <dbReference type="ARBA" id="ARBA00023136"/>
    </source>
</evidence>
<dbReference type="Pfam" id="PF02302">
    <property type="entry name" value="PTS_IIB"/>
    <property type="match status" value="1"/>
</dbReference>
<dbReference type="RefSeq" id="WP_068806527.1">
    <property type="nucleotide sequence ID" value="NZ_LXND01000047.1"/>
</dbReference>
<evidence type="ECO:0000256" key="14">
    <source>
        <dbReference type="ARBA" id="ARBA00029639"/>
    </source>
</evidence>
<dbReference type="InterPro" id="IPR013012">
    <property type="entry name" value="PTS_EIIB_3"/>
</dbReference>
<feature type="region of interest" description="Disordered" evidence="17">
    <location>
        <begin position="449"/>
        <end position="469"/>
    </location>
</feature>
<feature type="compositionally biased region" description="Polar residues" evidence="17">
    <location>
        <begin position="454"/>
        <end position="469"/>
    </location>
</feature>